<evidence type="ECO:0000313" key="1">
    <source>
        <dbReference type="EMBL" id="MFC6706786.1"/>
    </source>
</evidence>
<evidence type="ECO:0000313" key="2">
    <source>
        <dbReference type="Proteomes" id="UP001596298"/>
    </source>
</evidence>
<comment type="caution">
    <text evidence="1">The sequence shown here is derived from an EMBL/GenBank/DDBJ whole genome shotgun (WGS) entry which is preliminary data.</text>
</comment>
<dbReference type="EMBL" id="JBHSWH010000001">
    <property type="protein sequence ID" value="MFC6706786.1"/>
    <property type="molecule type" value="Genomic_DNA"/>
</dbReference>
<organism evidence="1 2">
    <name type="scientific">Flexivirga alba</name>
    <dbReference type="NCBI Taxonomy" id="702742"/>
    <lineage>
        <taxon>Bacteria</taxon>
        <taxon>Bacillati</taxon>
        <taxon>Actinomycetota</taxon>
        <taxon>Actinomycetes</taxon>
        <taxon>Micrococcales</taxon>
        <taxon>Dermacoccaceae</taxon>
        <taxon>Flexivirga</taxon>
    </lineage>
</organism>
<accession>A0ABW2AIV6</accession>
<dbReference type="RefSeq" id="WP_382403472.1">
    <property type="nucleotide sequence ID" value="NZ_JBHSWH010000001.1"/>
</dbReference>
<protein>
    <submittedName>
        <fullName evidence="1">Uncharacterized protein</fullName>
    </submittedName>
</protein>
<proteinExistence type="predicted"/>
<sequence>MSMYLRSAMTPLWTLTRPTEQGDPRKLLAVSKSDLFDADLDDVADRMHAAASRPAED</sequence>
<dbReference type="Proteomes" id="UP001596298">
    <property type="component" value="Unassembled WGS sequence"/>
</dbReference>
<gene>
    <name evidence="1" type="ORF">ACFQDH_16360</name>
</gene>
<name>A0ABW2AIV6_9MICO</name>
<keyword evidence="2" id="KW-1185">Reference proteome</keyword>
<reference evidence="2" key="1">
    <citation type="journal article" date="2019" name="Int. J. Syst. Evol. Microbiol.">
        <title>The Global Catalogue of Microorganisms (GCM) 10K type strain sequencing project: providing services to taxonomists for standard genome sequencing and annotation.</title>
        <authorList>
            <consortium name="The Broad Institute Genomics Platform"/>
            <consortium name="The Broad Institute Genome Sequencing Center for Infectious Disease"/>
            <person name="Wu L."/>
            <person name="Ma J."/>
        </authorList>
    </citation>
    <scope>NUCLEOTIDE SEQUENCE [LARGE SCALE GENOMIC DNA]</scope>
    <source>
        <strain evidence="2">CCUG 58127</strain>
    </source>
</reference>